<accession>A0A485LAN0</accession>
<sequence>MTESVGKTASPRTTTTEDSDSVLPQIQPHTSEGPMSISILDLHSARSDDAALPSVGHMTSPAALTPSPPKTSHELDDAASLAEQLSAEGLAQRRPTLKTRRRSKSMRALNRDIQLSQAPVETQKSMTRIKTLGALPPPKKHSDGNAAKIKSKLGVDEETMKLEKGMKKLGICDQDIQASIEIRRHCGVILAEPNTKEEFLLGFSTEQLQRIKAVKTLGTSEGEILDTYCKQISDLGVPQIGALLK</sequence>
<gene>
    <name evidence="3" type="primary">Aste57867_18635</name>
    <name evidence="2" type="ORF">As57867_018573</name>
    <name evidence="3" type="ORF">ASTE57867_18635</name>
</gene>
<evidence type="ECO:0000313" key="4">
    <source>
        <dbReference type="Proteomes" id="UP000332933"/>
    </source>
</evidence>
<feature type="region of interest" description="Disordered" evidence="1">
    <location>
        <begin position="88"/>
        <end position="107"/>
    </location>
</feature>
<evidence type="ECO:0000313" key="3">
    <source>
        <dbReference type="EMBL" id="VFT95370.1"/>
    </source>
</evidence>
<feature type="compositionally biased region" description="Basic residues" evidence="1">
    <location>
        <begin position="95"/>
        <end position="105"/>
    </location>
</feature>
<feature type="compositionally biased region" description="Polar residues" evidence="1">
    <location>
        <begin position="1"/>
        <end position="30"/>
    </location>
</feature>
<reference evidence="3 4" key="1">
    <citation type="submission" date="2019-03" db="EMBL/GenBank/DDBJ databases">
        <authorList>
            <person name="Gaulin E."/>
            <person name="Dumas B."/>
        </authorList>
    </citation>
    <scope>NUCLEOTIDE SEQUENCE [LARGE SCALE GENOMIC DNA]</scope>
    <source>
        <strain evidence="3">CBS 568.67</strain>
    </source>
</reference>
<feature type="region of interest" description="Disordered" evidence="1">
    <location>
        <begin position="1"/>
        <end position="75"/>
    </location>
</feature>
<keyword evidence="4" id="KW-1185">Reference proteome</keyword>
<dbReference type="EMBL" id="CAADRA010006422">
    <property type="protein sequence ID" value="VFT95370.1"/>
    <property type="molecule type" value="Genomic_DNA"/>
</dbReference>
<evidence type="ECO:0000256" key="1">
    <source>
        <dbReference type="SAM" id="MobiDB-lite"/>
    </source>
</evidence>
<dbReference type="Proteomes" id="UP000332933">
    <property type="component" value="Unassembled WGS sequence"/>
</dbReference>
<evidence type="ECO:0000313" key="2">
    <source>
        <dbReference type="EMBL" id="KAF0689942.1"/>
    </source>
</evidence>
<protein>
    <submittedName>
        <fullName evidence="3">Aste57867_18635 protein</fullName>
    </submittedName>
</protein>
<dbReference type="EMBL" id="VJMH01006401">
    <property type="protein sequence ID" value="KAF0689942.1"/>
    <property type="molecule type" value="Genomic_DNA"/>
</dbReference>
<reference evidence="2" key="2">
    <citation type="submission" date="2019-06" db="EMBL/GenBank/DDBJ databases">
        <title>Genomics analysis of Aphanomyces spp. identifies a new class of oomycete effector associated with host adaptation.</title>
        <authorList>
            <person name="Gaulin E."/>
        </authorList>
    </citation>
    <scope>NUCLEOTIDE SEQUENCE</scope>
    <source>
        <strain evidence="2">CBS 578.67</strain>
    </source>
</reference>
<name>A0A485LAN0_9STRA</name>
<organism evidence="3 4">
    <name type="scientific">Aphanomyces stellatus</name>
    <dbReference type="NCBI Taxonomy" id="120398"/>
    <lineage>
        <taxon>Eukaryota</taxon>
        <taxon>Sar</taxon>
        <taxon>Stramenopiles</taxon>
        <taxon>Oomycota</taxon>
        <taxon>Saprolegniomycetes</taxon>
        <taxon>Saprolegniales</taxon>
        <taxon>Verrucalvaceae</taxon>
        <taxon>Aphanomyces</taxon>
    </lineage>
</organism>
<dbReference type="AlphaFoldDB" id="A0A485LAN0"/>
<dbReference type="OrthoDB" id="196657at2759"/>
<proteinExistence type="predicted"/>